<protein>
    <submittedName>
        <fullName evidence="2">Glycosyltransferase family 2 protein</fullName>
    </submittedName>
</protein>
<dbReference type="InterPro" id="IPR001173">
    <property type="entry name" value="Glyco_trans_2-like"/>
</dbReference>
<dbReference type="AlphaFoldDB" id="A0A6L9Y079"/>
<accession>A0A6L9Y079</accession>
<dbReference type="Pfam" id="PF00535">
    <property type="entry name" value="Glycos_transf_2"/>
    <property type="match status" value="1"/>
</dbReference>
<dbReference type="Proteomes" id="UP000474967">
    <property type="component" value="Unassembled WGS sequence"/>
</dbReference>
<dbReference type="GO" id="GO:0016740">
    <property type="term" value="F:transferase activity"/>
    <property type="evidence" value="ECO:0007669"/>
    <property type="project" value="UniProtKB-KW"/>
</dbReference>
<organism evidence="2 3">
    <name type="scientific">Leifsonia tongyongensis</name>
    <dbReference type="NCBI Taxonomy" id="1268043"/>
    <lineage>
        <taxon>Bacteria</taxon>
        <taxon>Bacillati</taxon>
        <taxon>Actinomycetota</taxon>
        <taxon>Actinomycetes</taxon>
        <taxon>Micrococcales</taxon>
        <taxon>Microbacteriaceae</taxon>
        <taxon>Leifsonia</taxon>
    </lineage>
</organism>
<dbReference type="CDD" id="cd00761">
    <property type="entry name" value="Glyco_tranf_GTA_type"/>
    <property type="match status" value="1"/>
</dbReference>
<name>A0A6L9Y079_9MICO</name>
<evidence type="ECO:0000259" key="1">
    <source>
        <dbReference type="Pfam" id="PF00535"/>
    </source>
</evidence>
<dbReference type="InterPro" id="IPR029044">
    <property type="entry name" value="Nucleotide-diphossugar_trans"/>
</dbReference>
<dbReference type="Gene3D" id="3.90.550.10">
    <property type="entry name" value="Spore Coat Polysaccharide Biosynthesis Protein SpsA, Chain A"/>
    <property type="match status" value="1"/>
</dbReference>
<keyword evidence="2" id="KW-0808">Transferase</keyword>
<comment type="caution">
    <text evidence="2">The sequence shown here is derived from an EMBL/GenBank/DDBJ whole genome shotgun (WGS) entry which is preliminary data.</text>
</comment>
<dbReference type="SUPFAM" id="SSF53448">
    <property type="entry name" value="Nucleotide-diphospho-sugar transferases"/>
    <property type="match status" value="1"/>
</dbReference>
<dbReference type="EMBL" id="JAAGWY010000003">
    <property type="protein sequence ID" value="NEN07089.1"/>
    <property type="molecule type" value="Genomic_DNA"/>
</dbReference>
<evidence type="ECO:0000313" key="3">
    <source>
        <dbReference type="Proteomes" id="UP000474967"/>
    </source>
</evidence>
<feature type="domain" description="Glycosyltransferase 2-like" evidence="1">
    <location>
        <begin position="18"/>
        <end position="170"/>
    </location>
</feature>
<keyword evidence="3" id="KW-1185">Reference proteome</keyword>
<proteinExistence type="predicted"/>
<gene>
    <name evidence="2" type="ORF">G3T36_14595</name>
</gene>
<sequence length="359" mass="38815">MNEPLVDAVIAIHDPGRPIARAVRSLTESGLPVGEGGVRITVVCHNLSAQPITQALGEDLTAQVRLVEHPDGIRSPAGPFNAGIAAATGRFVSIMGSDDYLEPGALRAWCDEAGDAADAVIAPQAHANGAKVRTPPVRPFRRGDRDALKDRLFYRTAPLGLIRREAVERLGLTLTEGLASGEDQGFSARLWVEGRGIRYAARAPRYIVGADAEARVSMTYRPMHQDLAFVDGLLDDPWFAGLPGRTRSALAVKIARVHLFSAVLVRIDGGVWDDDDHAYLAELVERMRALAPGFERSLSIADVRVLDALVDRAARVEQLASLSRARRRFGRPSTLLTRHPATLLSVEAPLRFIAASALL</sequence>
<dbReference type="RefSeq" id="WP_163290543.1">
    <property type="nucleotide sequence ID" value="NZ_JAAGWY010000003.1"/>
</dbReference>
<reference evidence="2 3" key="1">
    <citation type="journal article" date="2014" name="J. Microbiol.">
        <title>Diaminobutyricibacter tongyongensis gen. nov., sp. nov. and Homoserinibacter gongjuensis gen. nov., sp. nov. belong to the family Microbacteriaceae.</title>
        <authorList>
            <person name="Kim S.J."/>
            <person name="Ahn J.H."/>
            <person name="Weon H.Y."/>
            <person name="Hamada M."/>
            <person name="Suzuki K."/>
            <person name="Kwon S.W."/>
        </authorList>
    </citation>
    <scope>NUCLEOTIDE SEQUENCE [LARGE SCALE GENOMIC DNA]</scope>
    <source>
        <strain evidence="2 3">NBRC 108724</strain>
    </source>
</reference>
<evidence type="ECO:0000313" key="2">
    <source>
        <dbReference type="EMBL" id="NEN07089.1"/>
    </source>
</evidence>